<dbReference type="GO" id="GO:0036503">
    <property type="term" value="P:ERAD pathway"/>
    <property type="evidence" value="ECO:0007669"/>
    <property type="project" value="TreeGrafter"/>
</dbReference>
<gene>
    <name evidence="2" type="ORF">SARC_01178</name>
</gene>
<dbReference type="SMART" id="SM00671">
    <property type="entry name" value="SEL1"/>
    <property type="match status" value="5"/>
</dbReference>
<dbReference type="PANTHER" id="PTHR11102">
    <property type="entry name" value="SEL-1-LIKE PROTEIN"/>
    <property type="match status" value="1"/>
</dbReference>
<sequence length="437" mass="48133">MSLTGPFIYLYPHTPHYRHSSLRLKSALTAVARATSHSFTSVSAAPVLDLRANILRSNGAVLSMPSVKHFSVSHSIRTNDAKPAQEASVRARFYAEIQKGLADDPILSKREDFFPEVLEILDVVESGSGTMTEATAKFDDQTIMAMTMKMVQLQSNPDAEVSSLASAAAAQLLKAGAARNNTDAMFGYANLQRNGIFGVEKDINSAVEAFTILAKKGHRFAQTILGEIYFNGENEEINTPADAVIDAEGKKMRRYEMALSLFETAAKNKVPNAYHFLGEMYSNGLGCEKDMNKAIESYKQGFEAGFHQSALALARAYSQPGPEQSYHDAFEWHTKGAEMGNLPCLYNLGTHHFQGKGTPQDFSKAADCWQHAADQGFLHAMINLANLYVEGRGVPQDLYRARDLYKLASEKEPSAKVQYLELEDLIRKAEAAERSAK</sequence>
<dbReference type="GeneID" id="25901682"/>
<dbReference type="Pfam" id="PF08238">
    <property type="entry name" value="Sel1"/>
    <property type="match status" value="6"/>
</dbReference>
<evidence type="ECO:0000256" key="1">
    <source>
        <dbReference type="ARBA" id="ARBA00038101"/>
    </source>
</evidence>
<dbReference type="EMBL" id="KQ241641">
    <property type="protein sequence ID" value="KNC86672.1"/>
    <property type="molecule type" value="Genomic_DNA"/>
</dbReference>
<dbReference type="InterPro" id="IPR011990">
    <property type="entry name" value="TPR-like_helical_dom_sf"/>
</dbReference>
<reference evidence="2 3" key="1">
    <citation type="submission" date="2011-02" db="EMBL/GenBank/DDBJ databases">
        <title>The Genome Sequence of Sphaeroforma arctica JP610.</title>
        <authorList>
            <consortium name="The Broad Institute Genome Sequencing Platform"/>
            <person name="Russ C."/>
            <person name="Cuomo C."/>
            <person name="Young S.K."/>
            <person name="Zeng Q."/>
            <person name="Gargeya S."/>
            <person name="Alvarado L."/>
            <person name="Berlin A."/>
            <person name="Chapman S.B."/>
            <person name="Chen Z."/>
            <person name="Freedman E."/>
            <person name="Gellesch M."/>
            <person name="Goldberg J."/>
            <person name="Griggs A."/>
            <person name="Gujja S."/>
            <person name="Heilman E."/>
            <person name="Heiman D."/>
            <person name="Howarth C."/>
            <person name="Mehta T."/>
            <person name="Neiman D."/>
            <person name="Pearson M."/>
            <person name="Roberts A."/>
            <person name="Saif S."/>
            <person name="Shea T."/>
            <person name="Shenoy N."/>
            <person name="Sisk P."/>
            <person name="Stolte C."/>
            <person name="Sykes S."/>
            <person name="White J."/>
            <person name="Yandava C."/>
            <person name="Burger G."/>
            <person name="Gray M.W."/>
            <person name="Holland P.W.H."/>
            <person name="King N."/>
            <person name="Lang F.B.F."/>
            <person name="Roger A.J."/>
            <person name="Ruiz-Trillo I."/>
            <person name="Haas B."/>
            <person name="Nusbaum C."/>
            <person name="Birren B."/>
        </authorList>
    </citation>
    <scope>NUCLEOTIDE SEQUENCE [LARGE SCALE GENOMIC DNA]</scope>
    <source>
        <strain evidence="2 3">JP610</strain>
    </source>
</reference>
<name>A0A0L0GCD9_9EUKA</name>
<dbReference type="STRING" id="667725.A0A0L0GCD9"/>
<keyword evidence="3" id="KW-1185">Reference proteome</keyword>
<proteinExistence type="inferred from homology"/>
<dbReference type="GO" id="GO:0005789">
    <property type="term" value="C:endoplasmic reticulum membrane"/>
    <property type="evidence" value="ECO:0007669"/>
    <property type="project" value="TreeGrafter"/>
</dbReference>
<dbReference type="Proteomes" id="UP000054560">
    <property type="component" value="Unassembled WGS sequence"/>
</dbReference>
<protein>
    <submittedName>
        <fullName evidence="2">Uncharacterized protein</fullName>
    </submittedName>
</protein>
<organism evidence="2 3">
    <name type="scientific">Sphaeroforma arctica JP610</name>
    <dbReference type="NCBI Taxonomy" id="667725"/>
    <lineage>
        <taxon>Eukaryota</taxon>
        <taxon>Ichthyosporea</taxon>
        <taxon>Ichthyophonida</taxon>
        <taxon>Sphaeroforma</taxon>
    </lineage>
</organism>
<dbReference type="eggNOG" id="KOG1550">
    <property type="taxonomic scope" value="Eukaryota"/>
</dbReference>
<dbReference type="AlphaFoldDB" id="A0A0L0GCD9"/>
<dbReference type="InterPro" id="IPR006597">
    <property type="entry name" value="Sel1-like"/>
</dbReference>
<dbReference type="PANTHER" id="PTHR11102:SF161">
    <property type="match status" value="1"/>
</dbReference>
<evidence type="ECO:0000313" key="3">
    <source>
        <dbReference type="Proteomes" id="UP000054560"/>
    </source>
</evidence>
<dbReference type="RefSeq" id="XP_014160574.1">
    <property type="nucleotide sequence ID" value="XM_014305099.1"/>
</dbReference>
<comment type="similarity">
    <text evidence="1">Belongs to the sel-1 family.</text>
</comment>
<dbReference type="SUPFAM" id="SSF81901">
    <property type="entry name" value="HCP-like"/>
    <property type="match status" value="1"/>
</dbReference>
<dbReference type="Gene3D" id="1.25.40.10">
    <property type="entry name" value="Tetratricopeptide repeat domain"/>
    <property type="match status" value="2"/>
</dbReference>
<evidence type="ECO:0000313" key="2">
    <source>
        <dbReference type="EMBL" id="KNC86672.1"/>
    </source>
</evidence>
<accession>A0A0L0GCD9</accession>
<dbReference type="OrthoDB" id="2384430at2759"/>
<dbReference type="InterPro" id="IPR050767">
    <property type="entry name" value="Sel1_AlgK"/>
</dbReference>